<evidence type="ECO:0000313" key="2">
    <source>
        <dbReference type="EMBL" id="CAG7720722.1"/>
    </source>
</evidence>
<organism evidence="2 3">
    <name type="scientific">Allacma fusca</name>
    <dbReference type="NCBI Taxonomy" id="39272"/>
    <lineage>
        <taxon>Eukaryota</taxon>
        <taxon>Metazoa</taxon>
        <taxon>Ecdysozoa</taxon>
        <taxon>Arthropoda</taxon>
        <taxon>Hexapoda</taxon>
        <taxon>Collembola</taxon>
        <taxon>Symphypleona</taxon>
        <taxon>Sminthuridae</taxon>
        <taxon>Allacma</taxon>
    </lineage>
</organism>
<proteinExistence type="predicted"/>
<gene>
    <name evidence="2" type="ORF">AFUS01_LOCUS9987</name>
</gene>
<dbReference type="Proteomes" id="UP000708208">
    <property type="component" value="Unassembled WGS sequence"/>
</dbReference>
<dbReference type="OrthoDB" id="408683at2759"/>
<feature type="non-terminal residue" evidence="2">
    <location>
        <position position="1"/>
    </location>
</feature>
<feature type="region of interest" description="Disordered" evidence="1">
    <location>
        <begin position="210"/>
        <end position="237"/>
    </location>
</feature>
<dbReference type="EMBL" id="CAJVCH010073172">
    <property type="protein sequence ID" value="CAG7720722.1"/>
    <property type="molecule type" value="Genomic_DNA"/>
</dbReference>
<sequence length="336" mass="37675">NDGSSSSSTSPEIICDYECINDPSSVKVTYYSGDGQETIYELDPTCSFYCSTSYGDEPQPSTSRGLVSYTVEEADSDVEFVDEVIFSHTGVEIEEVPNSEDEELPDIPFTSTLPQTTSFTTLRSPAKDHVFVDLVSSDDEDDVLEKDTVKDFSDHIWSRFVPQAKTKLGFPPAELIPKEIRRSGKDSVFSDTYLKTDDDCDSELKEIVDGLKLDSDPPENPPNKLSQRNRAKSWNDWRQQEAKEIQDIFRGSLFGGTFTSEDSKKAGLDCDRIKIFNGWPSKNANNNGGKGVNNRKRSFNSLEKSYTYDLFSPSENKFSKNLLGAQVKPSYRVIIK</sequence>
<dbReference type="AlphaFoldDB" id="A0A8J2NW85"/>
<comment type="caution">
    <text evidence="2">The sequence shown here is derived from an EMBL/GenBank/DDBJ whole genome shotgun (WGS) entry which is preliminary data.</text>
</comment>
<keyword evidence="3" id="KW-1185">Reference proteome</keyword>
<name>A0A8J2NW85_9HEXA</name>
<accession>A0A8J2NW85</accession>
<protein>
    <submittedName>
        <fullName evidence="2">Uncharacterized protein</fullName>
    </submittedName>
</protein>
<feature type="non-terminal residue" evidence="2">
    <location>
        <position position="336"/>
    </location>
</feature>
<evidence type="ECO:0000313" key="3">
    <source>
        <dbReference type="Proteomes" id="UP000708208"/>
    </source>
</evidence>
<reference evidence="2" key="1">
    <citation type="submission" date="2021-06" db="EMBL/GenBank/DDBJ databases">
        <authorList>
            <person name="Hodson N. C."/>
            <person name="Mongue J. A."/>
            <person name="Jaron S. K."/>
        </authorList>
    </citation>
    <scope>NUCLEOTIDE SEQUENCE</scope>
</reference>
<evidence type="ECO:0000256" key="1">
    <source>
        <dbReference type="SAM" id="MobiDB-lite"/>
    </source>
</evidence>